<keyword evidence="3 10" id="KW-0808">Transferase</keyword>
<dbReference type="EMBL" id="FQWQ01000001">
    <property type="protein sequence ID" value="SHG82550.1"/>
    <property type="molecule type" value="Genomic_DNA"/>
</dbReference>
<evidence type="ECO:0000313" key="15">
    <source>
        <dbReference type="Proteomes" id="UP000184212"/>
    </source>
</evidence>
<evidence type="ECO:0000256" key="6">
    <source>
        <dbReference type="ARBA" id="ARBA00022977"/>
    </source>
</evidence>
<dbReference type="PANTHER" id="PTHR20857:SF23">
    <property type="entry name" value="THIAMINE BIOSYNTHETIC BIFUNCTIONAL ENZYME"/>
    <property type="match status" value="1"/>
</dbReference>
<dbReference type="GO" id="GO:0005737">
    <property type="term" value="C:cytoplasm"/>
    <property type="evidence" value="ECO:0007669"/>
    <property type="project" value="TreeGrafter"/>
</dbReference>
<dbReference type="RefSeq" id="WP_073133301.1">
    <property type="nucleotide sequence ID" value="NZ_FQWQ01000001.1"/>
</dbReference>
<accession>A0A1M5MZ19</accession>
<comment type="catalytic activity">
    <reaction evidence="7 10 11">
        <text>4-methyl-5-(2-phosphooxyethyl)-thiazole + 4-amino-2-methyl-5-(diphosphooxymethyl)pyrimidine + H(+) = thiamine phosphate + diphosphate</text>
        <dbReference type="Rhea" id="RHEA:22328"/>
        <dbReference type="ChEBI" id="CHEBI:15378"/>
        <dbReference type="ChEBI" id="CHEBI:33019"/>
        <dbReference type="ChEBI" id="CHEBI:37575"/>
        <dbReference type="ChEBI" id="CHEBI:57841"/>
        <dbReference type="ChEBI" id="CHEBI:58296"/>
        <dbReference type="EC" id="2.5.1.3"/>
    </reaction>
</comment>
<dbReference type="InterPro" id="IPR022998">
    <property type="entry name" value="ThiamineP_synth_TenI"/>
</dbReference>
<feature type="binding site" evidence="10">
    <location>
        <position position="73"/>
    </location>
    <ligand>
        <name>Mg(2+)</name>
        <dbReference type="ChEBI" id="CHEBI:18420"/>
    </ligand>
</feature>
<dbReference type="PANTHER" id="PTHR20857">
    <property type="entry name" value="THIAMINE-PHOSPHATE PYROPHOSPHORYLASE"/>
    <property type="match status" value="1"/>
</dbReference>
<dbReference type="AlphaFoldDB" id="A0A1M5MZ19"/>
<keyword evidence="15" id="KW-1185">Reference proteome</keyword>
<name>A0A1M5MZ19_9BACT</name>
<evidence type="ECO:0000259" key="13">
    <source>
        <dbReference type="Pfam" id="PF02581"/>
    </source>
</evidence>
<comment type="catalytic activity">
    <reaction evidence="9 10 11">
        <text>2-[(2R,5Z)-2-carboxy-4-methylthiazol-5(2H)-ylidene]ethyl phosphate + 4-amino-2-methyl-5-(diphosphooxymethyl)pyrimidine + 2 H(+) = thiamine phosphate + CO2 + diphosphate</text>
        <dbReference type="Rhea" id="RHEA:47844"/>
        <dbReference type="ChEBI" id="CHEBI:15378"/>
        <dbReference type="ChEBI" id="CHEBI:16526"/>
        <dbReference type="ChEBI" id="CHEBI:33019"/>
        <dbReference type="ChEBI" id="CHEBI:37575"/>
        <dbReference type="ChEBI" id="CHEBI:57841"/>
        <dbReference type="ChEBI" id="CHEBI:62899"/>
        <dbReference type="EC" id="2.5.1.3"/>
    </reaction>
</comment>
<comment type="cofactor">
    <cofactor evidence="10">
        <name>Mg(2+)</name>
        <dbReference type="ChEBI" id="CHEBI:18420"/>
    </cofactor>
    <text evidence="10">Binds 1 Mg(2+) ion per subunit.</text>
</comment>
<keyword evidence="5 10" id="KW-0460">Magnesium</keyword>
<dbReference type="SUPFAM" id="SSF51391">
    <property type="entry name" value="Thiamin phosphate synthase"/>
    <property type="match status" value="1"/>
</dbReference>
<evidence type="ECO:0000256" key="12">
    <source>
        <dbReference type="RuleBase" id="RU004253"/>
    </source>
</evidence>
<feature type="binding site" evidence="10">
    <location>
        <position position="111"/>
    </location>
    <ligand>
        <name>4-amino-2-methyl-5-(diphosphooxymethyl)pyrimidine</name>
        <dbReference type="ChEBI" id="CHEBI:57841"/>
    </ligand>
</feature>
<evidence type="ECO:0000256" key="5">
    <source>
        <dbReference type="ARBA" id="ARBA00022842"/>
    </source>
</evidence>
<dbReference type="GO" id="GO:0009228">
    <property type="term" value="P:thiamine biosynthetic process"/>
    <property type="evidence" value="ECO:0007669"/>
    <property type="project" value="UniProtKB-KW"/>
</dbReference>
<evidence type="ECO:0000256" key="4">
    <source>
        <dbReference type="ARBA" id="ARBA00022723"/>
    </source>
</evidence>
<feature type="binding site" evidence="10">
    <location>
        <position position="92"/>
    </location>
    <ligand>
        <name>Mg(2+)</name>
        <dbReference type="ChEBI" id="CHEBI:18420"/>
    </ligand>
</feature>
<gene>
    <name evidence="10" type="primary">thiE</name>
    <name evidence="14" type="ORF">SAMN04488109_2019</name>
</gene>
<dbReference type="InterPro" id="IPR034291">
    <property type="entry name" value="TMP_synthase"/>
</dbReference>
<dbReference type="HAMAP" id="MF_00097">
    <property type="entry name" value="TMP_synthase"/>
    <property type="match status" value="1"/>
</dbReference>
<keyword evidence="6 10" id="KW-0784">Thiamine biosynthesis</keyword>
<dbReference type="GO" id="GO:0000287">
    <property type="term" value="F:magnesium ion binding"/>
    <property type="evidence" value="ECO:0007669"/>
    <property type="project" value="UniProtKB-UniRule"/>
</dbReference>
<feature type="binding site" evidence="10">
    <location>
        <position position="72"/>
    </location>
    <ligand>
        <name>4-amino-2-methyl-5-(diphosphooxymethyl)pyrimidine</name>
        <dbReference type="ChEBI" id="CHEBI:57841"/>
    </ligand>
</feature>
<organism evidence="14 15">
    <name type="scientific">Chryseolinea serpens</name>
    <dbReference type="NCBI Taxonomy" id="947013"/>
    <lineage>
        <taxon>Bacteria</taxon>
        <taxon>Pseudomonadati</taxon>
        <taxon>Bacteroidota</taxon>
        <taxon>Cytophagia</taxon>
        <taxon>Cytophagales</taxon>
        <taxon>Fulvivirgaceae</taxon>
        <taxon>Chryseolinea</taxon>
    </lineage>
</organism>
<dbReference type="GO" id="GO:0004789">
    <property type="term" value="F:thiamine-phosphate diphosphorylase activity"/>
    <property type="evidence" value="ECO:0007669"/>
    <property type="project" value="UniProtKB-UniRule"/>
</dbReference>
<dbReference type="FunFam" id="3.20.20.70:FF:000096">
    <property type="entry name" value="Thiamine-phosphate synthase"/>
    <property type="match status" value="1"/>
</dbReference>
<sequence length="213" mass="23433">MRQQEFPYRLYLVTDEKACLGRDLIKITEAAVKGGVDLVQLREKDLDEKGFIEKALRLKQMLDRYHVPLIINDNLNVAKACHAAGIHVGNSDRSPVEIRREWPEHHVIGYSIEEESQATSAAAHHADYLGISPVYATPTKTDTITEWGLDGVRKIRSLCSKPLVAIGGIKSDNAFAIMSAGADCLAVVSAICSAPDPARAAETIRMEIERALK</sequence>
<evidence type="ECO:0000256" key="1">
    <source>
        <dbReference type="ARBA" id="ARBA00003814"/>
    </source>
</evidence>
<feature type="binding site" evidence="10">
    <location>
        <begin position="137"/>
        <end position="139"/>
    </location>
    <ligand>
        <name>2-[(2R,5Z)-2-carboxy-4-methylthiazol-5(2H)-ylidene]ethyl phosphate</name>
        <dbReference type="ChEBI" id="CHEBI:62899"/>
    </ligand>
</feature>
<dbReference type="Proteomes" id="UP000184212">
    <property type="component" value="Unassembled WGS sequence"/>
</dbReference>
<protein>
    <recommendedName>
        <fullName evidence="10">Thiamine-phosphate synthase</fullName>
        <shortName evidence="10">TP synthase</shortName>
        <shortName evidence="10">TPS</shortName>
        <ecNumber evidence="10">2.5.1.3</ecNumber>
    </recommendedName>
    <alternativeName>
        <fullName evidence="10">Thiamine-phosphate pyrophosphorylase</fullName>
        <shortName evidence="10">TMP pyrophosphorylase</shortName>
        <shortName evidence="10">TMP-PPase</shortName>
    </alternativeName>
</protein>
<comment type="catalytic activity">
    <reaction evidence="8 10 11">
        <text>2-(2-carboxy-4-methylthiazol-5-yl)ethyl phosphate + 4-amino-2-methyl-5-(diphosphooxymethyl)pyrimidine + 2 H(+) = thiamine phosphate + CO2 + diphosphate</text>
        <dbReference type="Rhea" id="RHEA:47848"/>
        <dbReference type="ChEBI" id="CHEBI:15378"/>
        <dbReference type="ChEBI" id="CHEBI:16526"/>
        <dbReference type="ChEBI" id="CHEBI:33019"/>
        <dbReference type="ChEBI" id="CHEBI:37575"/>
        <dbReference type="ChEBI" id="CHEBI:57841"/>
        <dbReference type="ChEBI" id="CHEBI:62890"/>
        <dbReference type="EC" id="2.5.1.3"/>
    </reaction>
</comment>
<feature type="binding site" evidence="10">
    <location>
        <position position="168"/>
    </location>
    <ligand>
        <name>2-[(2R,5Z)-2-carboxy-4-methylthiazol-5(2H)-ylidene]ethyl phosphate</name>
        <dbReference type="ChEBI" id="CHEBI:62899"/>
    </ligand>
</feature>
<proteinExistence type="inferred from homology"/>
<evidence type="ECO:0000256" key="3">
    <source>
        <dbReference type="ARBA" id="ARBA00022679"/>
    </source>
</evidence>
<evidence type="ECO:0000256" key="2">
    <source>
        <dbReference type="ARBA" id="ARBA00005165"/>
    </source>
</evidence>
<evidence type="ECO:0000313" key="14">
    <source>
        <dbReference type="EMBL" id="SHG82550.1"/>
    </source>
</evidence>
<dbReference type="InterPro" id="IPR013785">
    <property type="entry name" value="Aldolase_TIM"/>
</dbReference>
<dbReference type="CDD" id="cd00564">
    <property type="entry name" value="TMP_TenI"/>
    <property type="match status" value="1"/>
</dbReference>
<comment type="similarity">
    <text evidence="10 11">Belongs to the thiamine-phosphate synthase family.</text>
</comment>
<feature type="binding site" evidence="10">
    <location>
        <position position="140"/>
    </location>
    <ligand>
        <name>4-amino-2-methyl-5-(diphosphooxymethyl)pyrimidine</name>
        <dbReference type="ChEBI" id="CHEBI:57841"/>
    </ligand>
</feature>
<reference evidence="14 15" key="1">
    <citation type="submission" date="2016-11" db="EMBL/GenBank/DDBJ databases">
        <authorList>
            <person name="Jaros S."/>
            <person name="Januszkiewicz K."/>
            <person name="Wedrychowicz H."/>
        </authorList>
    </citation>
    <scope>NUCLEOTIDE SEQUENCE [LARGE SCALE GENOMIC DNA]</scope>
    <source>
        <strain evidence="14 15">DSM 24574</strain>
    </source>
</reference>
<evidence type="ECO:0000256" key="9">
    <source>
        <dbReference type="ARBA" id="ARBA00047883"/>
    </source>
</evidence>
<dbReference type="GO" id="GO:0009229">
    <property type="term" value="P:thiamine diphosphate biosynthetic process"/>
    <property type="evidence" value="ECO:0007669"/>
    <property type="project" value="UniProtKB-UniRule"/>
</dbReference>
<feature type="binding site" evidence="10">
    <location>
        <begin position="40"/>
        <end position="44"/>
    </location>
    <ligand>
        <name>4-amino-2-methyl-5-(diphosphooxymethyl)pyrimidine</name>
        <dbReference type="ChEBI" id="CHEBI:57841"/>
    </ligand>
</feature>
<dbReference type="Gene3D" id="3.20.20.70">
    <property type="entry name" value="Aldolase class I"/>
    <property type="match status" value="1"/>
</dbReference>
<evidence type="ECO:0000256" key="11">
    <source>
        <dbReference type="RuleBase" id="RU003826"/>
    </source>
</evidence>
<keyword evidence="4 10" id="KW-0479">Metal-binding</keyword>
<evidence type="ECO:0000256" key="10">
    <source>
        <dbReference type="HAMAP-Rule" id="MF_00097"/>
    </source>
</evidence>
<dbReference type="Pfam" id="PF02581">
    <property type="entry name" value="TMP-TENI"/>
    <property type="match status" value="1"/>
</dbReference>
<comment type="pathway">
    <text evidence="2 10 12">Cofactor biosynthesis; thiamine diphosphate biosynthesis; thiamine phosphate from 4-amino-2-methyl-5-diphosphomethylpyrimidine and 4-methyl-5-(2-phosphoethyl)-thiazole: step 1/1.</text>
</comment>
<feature type="domain" description="Thiamine phosphate synthase/TenI" evidence="13">
    <location>
        <begin position="10"/>
        <end position="191"/>
    </location>
</feature>
<feature type="binding site" evidence="10">
    <location>
        <begin position="188"/>
        <end position="189"/>
    </location>
    <ligand>
        <name>2-[(2R,5Z)-2-carboxy-4-methylthiazol-5(2H)-ylidene]ethyl phosphate</name>
        <dbReference type="ChEBI" id="CHEBI:62899"/>
    </ligand>
</feature>
<dbReference type="NCBIfam" id="TIGR00693">
    <property type="entry name" value="thiE"/>
    <property type="match status" value="1"/>
</dbReference>
<dbReference type="EC" id="2.5.1.3" evidence="10"/>
<dbReference type="UniPathway" id="UPA00060">
    <property type="reaction ID" value="UER00141"/>
</dbReference>
<evidence type="ECO:0000256" key="7">
    <source>
        <dbReference type="ARBA" id="ARBA00047334"/>
    </source>
</evidence>
<evidence type="ECO:0000256" key="8">
    <source>
        <dbReference type="ARBA" id="ARBA00047851"/>
    </source>
</evidence>
<dbReference type="InterPro" id="IPR036206">
    <property type="entry name" value="ThiamineP_synth_sf"/>
</dbReference>
<dbReference type="STRING" id="947013.SAMN04488109_2019"/>
<comment type="function">
    <text evidence="1 10">Condenses 4-methyl-5-(beta-hydroxyethyl)thiazole monophosphate (THZ-P) and 2-methyl-4-amino-5-hydroxymethyl pyrimidine pyrophosphate (HMP-PP) to form thiamine monophosphate (TMP).</text>
</comment>
<dbReference type="OrthoDB" id="9812206at2"/>